<keyword evidence="14" id="KW-1185">Reference proteome</keyword>
<dbReference type="AlphaFoldDB" id="A0A177B7Z5"/>
<dbReference type="PROSITE" id="PS00728">
    <property type="entry name" value="AP_NUCLEASE_F1_3"/>
    <property type="match status" value="1"/>
</dbReference>
<evidence type="ECO:0000256" key="5">
    <source>
        <dbReference type="ARBA" id="ARBA00022723"/>
    </source>
</evidence>
<comment type="similarity">
    <text evidence="3 11">Belongs to the DNA repair enzymes AP/ExoA family.</text>
</comment>
<dbReference type="NCBIfam" id="TIGR00633">
    <property type="entry name" value="xth"/>
    <property type="match status" value="1"/>
</dbReference>
<feature type="binding site" evidence="9">
    <location>
        <position position="178"/>
    </location>
    <ligand>
        <name>Mg(2+)</name>
        <dbReference type="ChEBI" id="CHEBI:18420"/>
        <label>1</label>
    </ligand>
</feature>
<evidence type="ECO:0000256" key="11">
    <source>
        <dbReference type="RuleBase" id="RU362131"/>
    </source>
</evidence>
<comment type="cofactor">
    <cofactor evidence="2">
        <name>Mn(2+)</name>
        <dbReference type="ChEBI" id="CHEBI:29035"/>
    </cofactor>
</comment>
<dbReference type="EMBL" id="LWCA01000234">
    <property type="protein sequence ID" value="OAF69763.1"/>
    <property type="molecule type" value="Genomic_DNA"/>
</dbReference>
<dbReference type="GO" id="GO:0005634">
    <property type="term" value="C:nucleus"/>
    <property type="evidence" value="ECO:0007669"/>
    <property type="project" value="TreeGrafter"/>
</dbReference>
<comment type="catalytic activity">
    <reaction evidence="1">
        <text>Exonucleolytic cleavage in the 3'- to 5'-direction to yield nucleoside 5'-phosphates.</text>
        <dbReference type="EC" id="3.1.11.2"/>
    </reaction>
</comment>
<dbReference type="InterPro" id="IPR004808">
    <property type="entry name" value="AP_endonuc_1"/>
</dbReference>
<feature type="site" description="Important for catalytic activity" evidence="10">
    <location>
        <position position="249"/>
    </location>
</feature>
<comment type="cofactor">
    <cofactor evidence="9 11">
        <name>Mg(2+)</name>
        <dbReference type="ChEBI" id="CHEBI:18420"/>
    </cofactor>
    <cofactor evidence="9 11">
        <name>Mn(2+)</name>
        <dbReference type="ChEBI" id="CHEBI:29035"/>
    </cofactor>
    <text evidence="9 11">Probably binds two magnesium or manganese ions per subunit.</text>
</comment>
<dbReference type="EC" id="3.1.11.2" evidence="4"/>
<evidence type="ECO:0000256" key="4">
    <source>
        <dbReference type="ARBA" id="ARBA00012115"/>
    </source>
</evidence>
<accession>A0A177B7Z5</accession>
<gene>
    <name evidence="13" type="ORF">A3Q56_02480</name>
</gene>
<feature type="site" description="Interaction with DNA substrate" evidence="10">
    <location>
        <position position="275"/>
    </location>
</feature>
<organism evidence="13 14">
    <name type="scientific">Intoshia linei</name>
    <dbReference type="NCBI Taxonomy" id="1819745"/>
    <lineage>
        <taxon>Eukaryota</taxon>
        <taxon>Metazoa</taxon>
        <taxon>Spiralia</taxon>
        <taxon>Lophotrochozoa</taxon>
        <taxon>Mesozoa</taxon>
        <taxon>Orthonectida</taxon>
        <taxon>Rhopaluridae</taxon>
        <taxon>Intoshia</taxon>
    </lineage>
</organism>
<reference evidence="13 14" key="1">
    <citation type="submission" date="2016-04" db="EMBL/GenBank/DDBJ databases">
        <title>The genome of Intoshia linei affirms orthonectids as highly simplified spiralians.</title>
        <authorList>
            <person name="Mikhailov K.V."/>
            <person name="Slusarev G.S."/>
            <person name="Nikitin M.A."/>
            <person name="Logacheva M.D."/>
            <person name="Penin A."/>
            <person name="Aleoshin V."/>
            <person name="Panchin Y.V."/>
        </authorList>
    </citation>
    <scope>NUCLEOTIDE SEQUENCE [LARGE SCALE GENOMIC DNA]</scope>
    <source>
        <strain evidence="13">Intl2013</strain>
        <tissue evidence="13">Whole animal</tissue>
    </source>
</reference>
<feature type="site" description="Transition state stabilizer" evidence="10">
    <location>
        <position position="178"/>
    </location>
</feature>
<feature type="active site" evidence="8">
    <location>
        <position position="136"/>
    </location>
</feature>
<dbReference type="NCBIfam" id="TIGR00195">
    <property type="entry name" value="exoDNase_III"/>
    <property type="match status" value="1"/>
</dbReference>
<dbReference type="PROSITE" id="PS51435">
    <property type="entry name" value="AP_NUCLEASE_F1_4"/>
    <property type="match status" value="1"/>
</dbReference>
<evidence type="ECO:0000256" key="6">
    <source>
        <dbReference type="ARBA" id="ARBA00022801"/>
    </source>
</evidence>
<dbReference type="GO" id="GO:0046872">
    <property type="term" value="F:metal ion binding"/>
    <property type="evidence" value="ECO:0007669"/>
    <property type="project" value="UniProtKB-KW"/>
</dbReference>
<feature type="active site" description="Proton acceptor" evidence="8">
    <location>
        <position position="275"/>
    </location>
</feature>
<dbReference type="SUPFAM" id="SSF56219">
    <property type="entry name" value="DNase I-like"/>
    <property type="match status" value="1"/>
</dbReference>
<dbReference type="InterPro" id="IPR020848">
    <property type="entry name" value="AP_endonuclease_F1_CS"/>
</dbReference>
<evidence type="ECO:0000313" key="13">
    <source>
        <dbReference type="EMBL" id="OAF69763.1"/>
    </source>
</evidence>
<evidence type="ECO:0000256" key="3">
    <source>
        <dbReference type="ARBA" id="ARBA00007092"/>
    </source>
</evidence>
<protein>
    <recommendedName>
        <fullName evidence="4">exodeoxyribonuclease III</fullName>
        <ecNumber evidence="4">3.1.11.2</ecNumber>
    </recommendedName>
</protein>
<dbReference type="OrthoDB" id="498125at2759"/>
<dbReference type="PANTHER" id="PTHR22748:SF6">
    <property type="entry name" value="DNA-(APURINIC OR APYRIMIDINIC SITE) ENDONUCLEASE"/>
    <property type="match status" value="1"/>
</dbReference>
<evidence type="ECO:0000256" key="10">
    <source>
        <dbReference type="PIRSR" id="PIRSR604808-3"/>
    </source>
</evidence>
<keyword evidence="11" id="KW-0227">DNA damage</keyword>
<dbReference type="GO" id="GO:0006284">
    <property type="term" value="P:base-excision repair"/>
    <property type="evidence" value="ECO:0007669"/>
    <property type="project" value="TreeGrafter"/>
</dbReference>
<dbReference type="GO" id="GO:0003677">
    <property type="term" value="F:DNA binding"/>
    <property type="evidence" value="ECO:0007669"/>
    <property type="project" value="InterPro"/>
</dbReference>
<evidence type="ECO:0000256" key="8">
    <source>
        <dbReference type="PIRSR" id="PIRSR604808-1"/>
    </source>
</evidence>
<keyword evidence="9" id="KW-0464">Manganese</keyword>
<dbReference type="GO" id="GO:0003906">
    <property type="term" value="F:DNA-(apurinic or apyrimidinic site) endonuclease activity"/>
    <property type="evidence" value="ECO:0007669"/>
    <property type="project" value="TreeGrafter"/>
</dbReference>
<dbReference type="InterPro" id="IPR036691">
    <property type="entry name" value="Endo/exonu/phosph_ase_sf"/>
</dbReference>
<comment type="caution">
    <text evidence="13">The sequence shown here is derived from an EMBL/GenBank/DDBJ whole genome shotgun (WGS) entry which is preliminary data.</text>
</comment>
<keyword evidence="5 9" id="KW-0479">Metal-binding</keyword>
<dbReference type="GO" id="GO:0008311">
    <property type="term" value="F:double-stranded DNA 3'-5' DNA exonuclease activity"/>
    <property type="evidence" value="ECO:0007669"/>
    <property type="project" value="UniProtKB-EC"/>
</dbReference>
<dbReference type="Proteomes" id="UP000078046">
    <property type="component" value="Unassembled WGS sequence"/>
</dbReference>
<evidence type="ECO:0000313" key="14">
    <source>
        <dbReference type="Proteomes" id="UP000078046"/>
    </source>
</evidence>
<feature type="binding site" evidence="9">
    <location>
        <position position="274"/>
    </location>
    <ligand>
        <name>Mg(2+)</name>
        <dbReference type="ChEBI" id="CHEBI:18420"/>
        <label>1</label>
    </ligand>
</feature>
<proteinExistence type="inferred from homology"/>
<dbReference type="PANTHER" id="PTHR22748">
    <property type="entry name" value="AP ENDONUCLEASE"/>
    <property type="match status" value="1"/>
</dbReference>
<feature type="active site" description="Proton donor/acceptor" evidence="8">
    <location>
        <position position="176"/>
    </location>
</feature>
<evidence type="ECO:0000256" key="1">
    <source>
        <dbReference type="ARBA" id="ARBA00000493"/>
    </source>
</evidence>
<dbReference type="CDD" id="cd09087">
    <property type="entry name" value="Ape1-like_AP-endo"/>
    <property type="match status" value="1"/>
</dbReference>
<feature type="domain" description="Endonuclease/exonuclease/phosphatase" evidence="12">
    <location>
        <begin position="34"/>
        <end position="275"/>
    </location>
</feature>
<keyword evidence="11" id="KW-0234">DNA repair</keyword>
<evidence type="ECO:0000256" key="2">
    <source>
        <dbReference type="ARBA" id="ARBA00001936"/>
    </source>
</evidence>
<feature type="binding site" evidence="9">
    <location>
        <position position="65"/>
    </location>
    <ligand>
        <name>Mg(2+)</name>
        <dbReference type="ChEBI" id="CHEBI:18420"/>
        <label>1</label>
    </ligand>
</feature>
<name>A0A177B7Z5_9BILA</name>
<feature type="binding site" evidence="9">
    <location>
        <position position="275"/>
    </location>
    <ligand>
        <name>Mg(2+)</name>
        <dbReference type="ChEBI" id="CHEBI:18420"/>
        <label>1</label>
    </ligand>
</feature>
<feature type="binding site" evidence="9">
    <location>
        <position position="37"/>
    </location>
    <ligand>
        <name>Mg(2+)</name>
        <dbReference type="ChEBI" id="CHEBI:18420"/>
        <label>1</label>
    </ligand>
</feature>
<dbReference type="InterPro" id="IPR005135">
    <property type="entry name" value="Endo/exonuclease/phosphatase"/>
</dbReference>
<evidence type="ECO:0000256" key="9">
    <source>
        <dbReference type="PIRSR" id="PIRSR604808-2"/>
    </source>
</evidence>
<dbReference type="GO" id="GO:0008081">
    <property type="term" value="F:phosphoric diester hydrolase activity"/>
    <property type="evidence" value="ECO:0007669"/>
    <property type="project" value="TreeGrafter"/>
</dbReference>
<feature type="binding site" evidence="9">
    <location>
        <position position="176"/>
    </location>
    <ligand>
        <name>Mg(2+)</name>
        <dbReference type="ChEBI" id="CHEBI:18420"/>
        <label>1</label>
    </ligand>
</feature>
<evidence type="ECO:0000259" key="12">
    <source>
        <dbReference type="Pfam" id="PF03372"/>
    </source>
</evidence>
<dbReference type="Gene3D" id="3.60.10.10">
    <property type="entry name" value="Endonuclease/exonuclease/phosphatase"/>
    <property type="match status" value="1"/>
</dbReference>
<sequence>MKRVKFSQQPKISTMLKNGKEKIKTSKRDFINIISWNINGASAMSKKKDVNYITESDADFYCFQETKSSKEKLPSFFEMEGYFNYYNFGVKNGYSGTGLCSKEKPIKVTYGFETIKEEEGRLITAEMDSFYLVTAYVPNSGRGLVRLDYRTKCWEPDMVKYIKNLQKLKPVIYCGDLNVAHQEIDLTNPNTNHKTAGFTDIERKKFTVMLAETEMIDTFRYLYPETKAKYSFWSYMRNSREKNIGWRLDYFLISEKLKKNLIDSLIHDEIKGSDHCPVELKLKIPIK</sequence>
<evidence type="ECO:0000256" key="7">
    <source>
        <dbReference type="ARBA" id="ARBA00022842"/>
    </source>
</evidence>
<dbReference type="Pfam" id="PF03372">
    <property type="entry name" value="Exo_endo_phos"/>
    <property type="match status" value="1"/>
</dbReference>
<keyword evidence="6" id="KW-0378">Hydrolase</keyword>
<keyword evidence="7 9" id="KW-0460">Magnesium</keyword>